<comment type="similarity">
    <text evidence="1">Belongs to the Cu-Zn superoxide dismutase family.</text>
</comment>
<dbReference type="EMBL" id="AP014936">
    <property type="protein sequence ID" value="BAU48879.1"/>
    <property type="molecule type" value="Genomic_DNA"/>
</dbReference>
<dbReference type="CDD" id="cd00305">
    <property type="entry name" value="Cu-Zn_Superoxide_Dismutase"/>
    <property type="match status" value="1"/>
</dbReference>
<reference evidence="5 6" key="1">
    <citation type="submission" date="2015-08" db="EMBL/GenBank/DDBJ databases">
        <title>Complete genome sequence of Sulfurifustis variabilis.</title>
        <authorList>
            <person name="Miura A."/>
            <person name="Kojima H."/>
            <person name="Fukui M."/>
        </authorList>
    </citation>
    <scope>NUCLEOTIDE SEQUENCE [LARGE SCALE GENOMIC DNA]</scope>
    <source>
        <strain evidence="6">skN76</strain>
    </source>
</reference>
<evidence type="ECO:0000313" key="6">
    <source>
        <dbReference type="Proteomes" id="UP000218899"/>
    </source>
</evidence>
<dbReference type="RefSeq" id="WP_197703176.1">
    <property type="nucleotide sequence ID" value="NZ_AP014936.1"/>
</dbReference>
<dbReference type="Proteomes" id="UP000218899">
    <property type="component" value="Chromosome"/>
</dbReference>
<evidence type="ECO:0000256" key="1">
    <source>
        <dbReference type="ARBA" id="ARBA00010457"/>
    </source>
</evidence>
<dbReference type="GO" id="GO:0006801">
    <property type="term" value="P:superoxide metabolic process"/>
    <property type="evidence" value="ECO:0007669"/>
    <property type="project" value="InterPro"/>
</dbReference>
<keyword evidence="6" id="KW-1185">Reference proteome</keyword>
<dbReference type="GO" id="GO:0005507">
    <property type="term" value="F:copper ion binding"/>
    <property type="evidence" value="ECO:0007669"/>
    <property type="project" value="InterPro"/>
</dbReference>
<dbReference type="InterPro" id="IPR024134">
    <property type="entry name" value="SOD_Cu/Zn_/chaperone"/>
</dbReference>
<evidence type="ECO:0000313" key="5">
    <source>
        <dbReference type="EMBL" id="BAU48879.1"/>
    </source>
</evidence>
<organism evidence="5 6">
    <name type="scientific">Sulfurifustis variabilis</name>
    <dbReference type="NCBI Taxonomy" id="1675686"/>
    <lineage>
        <taxon>Bacteria</taxon>
        <taxon>Pseudomonadati</taxon>
        <taxon>Pseudomonadota</taxon>
        <taxon>Gammaproteobacteria</taxon>
        <taxon>Acidiferrobacterales</taxon>
        <taxon>Acidiferrobacteraceae</taxon>
        <taxon>Sulfurifustis</taxon>
    </lineage>
</organism>
<evidence type="ECO:0000256" key="3">
    <source>
        <dbReference type="SAM" id="SignalP"/>
    </source>
</evidence>
<feature type="compositionally biased region" description="Basic and acidic residues" evidence="2">
    <location>
        <begin position="73"/>
        <end position="85"/>
    </location>
</feature>
<feature type="chain" id="PRO_5008571224" evidence="3">
    <location>
        <begin position="22"/>
        <end position="174"/>
    </location>
</feature>
<dbReference type="Pfam" id="PF00080">
    <property type="entry name" value="Sod_Cu"/>
    <property type="match status" value="1"/>
</dbReference>
<dbReference type="SUPFAM" id="SSF49329">
    <property type="entry name" value="Cu,Zn superoxide dismutase-like"/>
    <property type="match status" value="1"/>
</dbReference>
<feature type="region of interest" description="Disordered" evidence="2">
    <location>
        <begin position="73"/>
        <end position="119"/>
    </location>
</feature>
<protein>
    <submittedName>
        <fullName evidence="5">Superoxide dismutase</fullName>
    </submittedName>
</protein>
<feature type="signal peptide" evidence="3">
    <location>
        <begin position="1"/>
        <end position="21"/>
    </location>
</feature>
<name>A0A1B4V5Q9_9GAMM</name>
<dbReference type="InterPro" id="IPR001424">
    <property type="entry name" value="SOD_Cu_Zn_dom"/>
</dbReference>
<dbReference type="PROSITE" id="PS00087">
    <property type="entry name" value="SOD_CU_ZN_1"/>
    <property type="match status" value="1"/>
</dbReference>
<evidence type="ECO:0000256" key="2">
    <source>
        <dbReference type="SAM" id="MobiDB-lite"/>
    </source>
</evidence>
<proteinExistence type="inferred from homology"/>
<accession>A0A1B4V5Q9</accession>
<gene>
    <name evidence="5" type="ORF">SVA_2329</name>
</gene>
<sequence>MGVARNGAIIALSLLASSAFADQITVKMTLIDEKGQGKSIGSVQLEDGKDGLVIRPNLTGLPPGEHGFHVHEKPDCGPGEKDGKRQAGLAAGGHYDPKKTGKHEGPKGQGHAGDLPALRVGDKGEAKGQLTAPRLKVADLRGRSLMIHEGGDNYSDQPKPLGGGGGRIACGVAG</sequence>
<keyword evidence="3" id="KW-0732">Signal</keyword>
<dbReference type="PANTHER" id="PTHR10003">
    <property type="entry name" value="SUPEROXIDE DISMUTASE CU-ZN -RELATED"/>
    <property type="match status" value="1"/>
</dbReference>
<dbReference type="NCBIfam" id="NF007628">
    <property type="entry name" value="PRK10290.1"/>
    <property type="match status" value="1"/>
</dbReference>
<dbReference type="AlphaFoldDB" id="A0A1B4V5Q9"/>
<evidence type="ECO:0000259" key="4">
    <source>
        <dbReference type="Pfam" id="PF00080"/>
    </source>
</evidence>
<feature type="compositionally biased region" description="Basic and acidic residues" evidence="2">
    <location>
        <begin position="95"/>
        <end position="106"/>
    </location>
</feature>
<dbReference type="KEGG" id="sva:SVA_2329"/>
<feature type="domain" description="Superoxide dismutase copper/zinc binding" evidence="4">
    <location>
        <begin position="41"/>
        <end position="172"/>
    </location>
</feature>
<dbReference type="Gene3D" id="2.60.40.200">
    <property type="entry name" value="Superoxide dismutase, copper/zinc binding domain"/>
    <property type="match status" value="1"/>
</dbReference>
<dbReference type="InterPro" id="IPR036423">
    <property type="entry name" value="SOD-like_Cu/Zn_dom_sf"/>
</dbReference>
<dbReference type="InterPro" id="IPR018152">
    <property type="entry name" value="SOD_Cu/Zn_BS"/>
</dbReference>